<evidence type="ECO:0000256" key="5">
    <source>
        <dbReference type="PROSITE-ProRule" id="PRU00023"/>
    </source>
</evidence>
<evidence type="ECO:0000256" key="3">
    <source>
        <dbReference type="ARBA" id="ARBA00023043"/>
    </source>
</evidence>
<dbReference type="FunFam" id="3.10.260.10:FF:000001">
    <property type="entry name" value="APSES transcription factor (MbpA)"/>
    <property type="match status" value="1"/>
</dbReference>
<dbReference type="GO" id="GO:0003677">
    <property type="term" value="F:DNA binding"/>
    <property type="evidence" value="ECO:0007669"/>
    <property type="project" value="InterPro"/>
</dbReference>
<dbReference type="InterPro" id="IPR036887">
    <property type="entry name" value="HTH_APSES_sf"/>
</dbReference>
<sequence length="724" mass="78784">MANKAGLKNSQTVYSATYSNVPVYEFNLPPNHVMRRRSDDWINATHILKVADYDKPARTRILEREVQKGVHEKVQGGFGKYQGTWIPLPDGRELAAKNGVLEKLRPIFDFVPGDRSPPPAPKHETAASSKPRVPRQAAAQARKAATAAAVQPPYQHAQDYEQLDVRTQEGAETPAEDAQTVASESQFDEYEHQAPPSRKRKRRPGNSPSSPPPPRTSQADREHYMWADEVLDYFMLQDPSLDSPPLAYPAPPSNASLNRPIDEKGHTALHWAAAMGDIEVVKDLIRRGASIDSQSATGETPLMRAVTFTNCFDKQNMERLAALLVRTINMQDWTTGSTAFHHVAGITQSKKKYECARYYLDCLLAKVVEMLSPNDVERVLNEQDRSGDTAITIAARHGARKCVRSLIGRNAAVGIVNHVGETADQLIVQLNFRRQERRRGVAGSSSPFQGGQAGGGAVRAVSALRGVGFGSVNGGHGGGGGEGGFGDLGLGRGEDGWKSEAALTLTSSIFPSMAAKSQLLARTFDAEVREKDAELAEAERVVSVRQAGLEGMRRQAEELRAREAEQMGDLVGSEFGEEDEERVLEELVVECEGLVEEEAGEVLREIIAAEEAKLGLLPGNHIDADGDQDADQKGEGELGDHFRLARSLLALHGQRQGLLSRIVANLAMAGYRSNDAEARERRGMYKKLIEGALKVRGEEVEGLLPEMLRDLEEGGVGGGAGGFS</sequence>
<feature type="region of interest" description="Disordered" evidence="7">
    <location>
        <begin position="110"/>
        <end position="155"/>
    </location>
</feature>
<feature type="compositionally biased region" description="Low complexity" evidence="7">
    <location>
        <begin position="130"/>
        <end position="153"/>
    </location>
</feature>
<dbReference type="PROSITE" id="PS50088">
    <property type="entry name" value="ANK_REPEAT"/>
    <property type="match status" value="1"/>
</dbReference>
<dbReference type="InterPro" id="IPR003163">
    <property type="entry name" value="Tscrpt_reg_HTH_APSES-type"/>
</dbReference>
<name>A0A4U0UGT6_9PEZI</name>
<dbReference type="InterPro" id="IPR036770">
    <property type="entry name" value="Ankyrin_rpt-contain_sf"/>
</dbReference>
<accession>A0A4U0UGT6</accession>
<gene>
    <name evidence="9" type="ORF">B0A54_14024</name>
</gene>
<dbReference type="SMART" id="SM00248">
    <property type="entry name" value="ANK"/>
    <property type="match status" value="3"/>
</dbReference>
<feature type="region of interest" description="Disordered" evidence="7">
    <location>
        <begin position="169"/>
        <end position="220"/>
    </location>
</feature>
<protein>
    <recommendedName>
        <fullName evidence="8">HTH APSES-type domain-containing protein</fullName>
    </recommendedName>
</protein>
<keyword evidence="2" id="KW-0749">Sporulation</keyword>
<feature type="repeat" description="ANK" evidence="5">
    <location>
        <begin position="264"/>
        <end position="296"/>
    </location>
</feature>
<dbReference type="GO" id="GO:0001228">
    <property type="term" value="F:DNA-binding transcription activator activity, RNA polymerase II-specific"/>
    <property type="evidence" value="ECO:0007669"/>
    <property type="project" value="UniProtKB-ARBA"/>
</dbReference>
<evidence type="ECO:0000313" key="9">
    <source>
        <dbReference type="EMBL" id="TKA34811.1"/>
    </source>
</evidence>
<proteinExistence type="predicted"/>
<dbReference type="PROSITE" id="PS50297">
    <property type="entry name" value="ANK_REP_REGION"/>
    <property type="match status" value="1"/>
</dbReference>
<dbReference type="Proteomes" id="UP000310066">
    <property type="component" value="Unassembled WGS sequence"/>
</dbReference>
<comment type="caution">
    <text evidence="9">The sequence shown here is derived from an EMBL/GenBank/DDBJ whole genome shotgun (WGS) entry which is preliminary data.</text>
</comment>
<dbReference type="InterPro" id="IPR002110">
    <property type="entry name" value="Ankyrin_rpt"/>
</dbReference>
<dbReference type="SUPFAM" id="SSF54616">
    <property type="entry name" value="DNA-binding domain of Mlu1-box binding protein MBP1"/>
    <property type="match status" value="1"/>
</dbReference>
<keyword evidence="4" id="KW-0183">Conidiation</keyword>
<evidence type="ECO:0000313" key="10">
    <source>
        <dbReference type="Proteomes" id="UP000310066"/>
    </source>
</evidence>
<evidence type="ECO:0000256" key="4">
    <source>
        <dbReference type="ARBA" id="ARBA00023321"/>
    </source>
</evidence>
<dbReference type="InterPro" id="IPR051642">
    <property type="entry name" value="SWI6-like"/>
</dbReference>
<evidence type="ECO:0000256" key="7">
    <source>
        <dbReference type="SAM" id="MobiDB-lite"/>
    </source>
</evidence>
<evidence type="ECO:0000259" key="8">
    <source>
        <dbReference type="PROSITE" id="PS51299"/>
    </source>
</evidence>
<dbReference type="Pfam" id="PF00023">
    <property type="entry name" value="Ank"/>
    <property type="match status" value="1"/>
</dbReference>
<keyword evidence="3 5" id="KW-0040">ANK repeat</keyword>
<dbReference type="EMBL" id="NAJP01000076">
    <property type="protein sequence ID" value="TKA34811.1"/>
    <property type="molecule type" value="Genomic_DNA"/>
</dbReference>
<dbReference type="GO" id="GO:0048315">
    <property type="term" value="P:conidium formation"/>
    <property type="evidence" value="ECO:0007669"/>
    <property type="project" value="UniProtKB-KW"/>
</dbReference>
<keyword evidence="6" id="KW-0175">Coiled coil</keyword>
<dbReference type="PROSITE" id="PS51299">
    <property type="entry name" value="HTH_APSES"/>
    <property type="match status" value="1"/>
</dbReference>
<dbReference type="Gene3D" id="1.25.40.20">
    <property type="entry name" value="Ankyrin repeat-containing domain"/>
    <property type="match status" value="1"/>
</dbReference>
<dbReference type="OrthoDB" id="6718656at2759"/>
<dbReference type="Pfam" id="PF04383">
    <property type="entry name" value="KilA-N"/>
    <property type="match status" value="1"/>
</dbReference>
<dbReference type="SMART" id="SM01252">
    <property type="entry name" value="KilA-N"/>
    <property type="match status" value="1"/>
</dbReference>
<dbReference type="AlphaFoldDB" id="A0A4U0UGT6"/>
<dbReference type="Gene3D" id="3.10.260.10">
    <property type="entry name" value="Transcription regulator HTH, APSES-type DNA-binding domain"/>
    <property type="match status" value="1"/>
</dbReference>
<feature type="coiled-coil region" evidence="6">
    <location>
        <begin position="521"/>
        <end position="597"/>
    </location>
</feature>
<feature type="domain" description="HTH APSES-type" evidence="8">
    <location>
        <begin position="13"/>
        <end position="119"/>
    </location>
</feature>
<dbReference type="SUPFAM" id="SSF48403">
    <property type="entry name" value="Ankyrin repeat"/>
    <property type="match status" value="1"/>
</dbReference>
<evidence type="ECO:0000256" key="6">
    <source>
        <dbReference type="SAM" id="Coils"/>
    </source>
</evidence>
<dbReference type="GO" id="GO:0030907">
    <property type="term" value="C:MBF transcription complex"/>
    <property type="evidence" value="ECO:0007669"/>
    <property type="project" value="TreeGrafter"/>
</dbReference>
<dbReference type="PANTHER" id="PTHR43828:SF15">
    <property type="entry name" value="TRANSCRIPTION FACTOR MBP1"/>
    <property type="match status" value="1"/>
</dbReference>
<dbReference type="STRING" id="329885.A0A4U0UGT6"/>
<dbReference type="GO" id="GO:0030435">
    <property type="term" value="P:sporulation resulting in formation of a cellular spore"/>
    <property type="evidence" value="ECO:0007669"/>
    <property type="project" value="UniProtKB-KW"/>
</dbReference>
<dbReference type="PANTHER" id="PTHR43828">
    <property type="entry name" value="ASPARAGINASE"/>
    <property type="match status" value="1"/>
</dbReference>
<dbReference type="GO" id="GO:0033309">
    <property type="term" value="C:SBF transcription complex"/>
    <property type="evidence" value="ECO:0007669"/>
    <property type="project" value="TreeGrafter"/>
</dbReference>
<reference evidence="9 10" key="1">
    <citation type="submission" date="2017-03" db="EMBL/GenBank/DDBJ databases">
        <title>Genomes of endolithic fungi from Antarctica.</title>
        <authorList>
            <person name="Coleine C."/>
            <person name="Masonjones S."/>
            <person name="Stajich J.E."/>
        </authorList>
    </citation>
    <scope>NUCLEOTIDE SEQUENCE [LARGE SCALE GENOMIC DNA]</scope>
    <source>
        <strain evidence="9 10">CCFEE 5311</strain>
    </source>
</reference>
<evidence type="ECO:0000256" key="1">
    <source>
        <dbReference type="ARBA" id="ARBA00022737"/>
    </source>
</evidence>
<dbReference type="InterPro" id="IPR018004">
    <property type="entry name" value="KilA/APSES_HTH"/>
</dbReference>
<keyword evidence="1" id="KW-0677">Repeat</keyword>
<organism evidence="9 10">
    <name type="scientific">Friedmanniomyces endolithicus</name>
    <dbReference type="NCBI Taxonomy" id="329885"/>
    <lineage>
        <taxon>Eukaryota</taxon>
        <taxon>Fungi</taxon>
        <taxon>Dikarya</taxon>
        <taxon>Ascomycota</taxon>
        <taxon>Pezizomycotina</taxon>
        <taxon>Dothideomycetes</taxon>
        <taxon>Dothideomycetidae</taxon>
        <taxon>Mycosphaerellales</taxon>
        <taxon>Teratosphaeriaceae</taxon>
        <taxon>Friedmanniomyces</taxon>
    </lineage>
</organism>
<evidence type="ECO:0000256" key="2">
    <source>
        <dbReference type="ARBA" id="ARBA00022969"/>
    </source>
</evidence>